<feature type="non-terminal residue" evidence="1">
    <location>
        <position position="117"/>
    </location>
</feature>
<dbReference type="PhylomeDB" id="E9GQ25"/>
<dbReference type="InParanoid" id="E9GQ25"/>
<evidence type="ECO:0000313" key="1">
    <source>
        <dbReference type="EMBL" id="EFX78487.1"/>
    </source>
</evidence>
<dbReference type="GO" id="GO:0003676">
    <property type="term" value="F:nucleic acid binding"/>
    <property type="evidence" value="ECO:0007669"/>
    <property type="project" value="InterPro"/>
</dbReference>
<evidence type="ECO:0000313" key="2">
    <source>
        <dbReference type="Proteomes" id="UP000000305"/>
    </source>
</evidence>
<dbReference type="OrthoDB" id="6370901at2759"/>
<dbReference type="STRING" id="6669.E9GQ25"/>
<keyword evidence="2" id="KW-1185">Reference proteome</keyword>
<dbReference type="OMA" id="IKNCFAN"/>
<evidence type="ECO:0008006" key="3">
    <source>
        <dbReference type="Google" id="ProtNLM"/>
    </source>
</evidence>
<name>E9GQ25_DAPPU</name>
<dbReference type="AlphaFoldDB" id="E9GQ25"/>
<dbReference type="InterPro" id="IPR036397">
    <property type="entry name" value="RNaseH_sf"/>
</dbReference>
<reference evidence="1 2" key="1">
    <citation type="journal article" date="2011" name="Science">
        <title>The ecoresponsive genome of Daphnia pulex.</title>
        <authorList>
            <person name="Colbourne J.K."/>
            <person name="Pfrender M.E."/>
            <person name="Gilbert D."/>
            <person name="Thomas W.K."/>
            <person name="Tucker A."/>
            <person name="Oakley T.H."/>
            <person name="Tokishita S."/>
            <person name="Aerts A."/>
            <person name="Arnold G.J."/>
            <person name="Basu M.K."/>
            <person name="Bauer D.J."/>
            <person name="Caceres C.E."/>
            <person name="Carmel L."/>
            <person name="Casola C."/>
            <person name="Choi J.H."/>
            <person name="Detter J.C."/>
            <person name="Dong Q."/>
            <person name="Dusheyko S."/>
            <person name="Eads B.D."/>
            <person name="Frohlich T."/>
            <person name="Geiler-Samerotte K.A."/>
            <person name="Gerlach D."/>
            <person name="Hatcher P."/>
            <person name="Jogdeo S."/>
            <person name="Krijgsveld J."/>
            <person name="Kriventseva E.V."/>
            <person name="Kultz D."/>
            <person name="Laforsch C."/>
            <person name="Lindquist E."/>
            <person name="Lopez J."/>
            <person name="Manak J.R."/>
            <person name="Muller J."/>
            <person name="Pangilinan J."/>
            <person name="Patwardhan R.P."/>
            <person name="Pitluck S."/>
            <person name="Pritham E.J."/>
            <person name="Rechtsteiner A."/>
            <person name="Rho M."/>
            <person name="Rogozin I.B."/>
            <person name="Sakarya O."/>
            <person name="Salamov A."/>
            <person name="Schaack S."/>
            <person name="Shapiro H."/>
            <person name="Shiga Y."/>
            <person name="Skalitzky C."/>
            <person name="Smith Z."/>
            <person name="Souvorov A."/>
            <person name="Sung W."/>
            <person name="Tang Z."/>
            <person name="Tsuchiya D."/>
            <person name="Tu H."/>
            <person name="Vos H."/>
            <person name="Wang M."/>
            <person name="Wolf Y.I."/>
            <person name="Yamagata H."/>
            <person name="Yamada T."/>
            <person name="Ye Y."/>
            <person name="Shaw J.R."/>
            <person name="Andrews J."/>
            <person name="Crease T.J."/>
            <person name="Tang H."/>
            <person name="Lucas S.M."/>
            <person name="Robertson H.M."/>
            <person name="Bork P."/>
            <person name="Koonin E.V."/>
            <person name="Zdobnov E.M."/>
            <person name="Grigoriev I.V."/>
            <person name="Lynch M."/>
            <person name="Boore J.L."/>
        </authorList>
    </citation>
    <scope>NUCLEOTIDE SEQUENCE [LARGE SCALE GENOMIC DNA]</scope>
</reference>
<dbReference type="KEGG" id="dpx:DAPPUDRAFT_28073"/>
<organism evidence="1 2">
    <name type="scientific">Daphnia pulex</name>
    <name type="common">Water flea</name>
    <dbReference type="NCBI Taxonomy" id="6669"/>
    <lineage>
        <taxon>Eukaryota</taxon>
        <taxon>Metazoa</taxon>
        <taxon>Ecdysozoa</taxon>
        <taxon>Arthropoda</taxon>
        <taxon>Crustacea</taxon>
        <taxon>Branchiopoda</taxon>
        <taxon>Diplostraca</taxon>
        <taxon>Cladocera</taxon>
        <taxon>Anomopoda</taxon>
        <taxon>Daphniidae</taxon>
        <taxon>Daphnia</taxon>
    </lineage>
</organism>
<accession>E9GQ25</accession>
<gene>
    <name evidence="1" type="ORF">DAPPUDRAFT_28073</name>
</gene>
<dbReference type="HOGENOM" id="CLU_2090748_0_0_1"/>
<sequence>FVYRTNGTRFDPNLVQIKYRSGKKSVPVWAWFSASGPGDFVRIHGKLTTEKHLEILGDTLQPSFHVRFPGICVNFIQDKSPIHGANIIKNCFANNPDIELLPWPAKGADMNPKENEW</sequence>
<proteinExistence type="predicted"/>
<feature type="non-terminal residue" evidence="1">
    <location>
        <position position="1"/>
    </location>
</feature>
<protein>
    <recommendedName>
        <fullName evidence="3">Tc1-like transposase DDE domain-containing protein</fullName>
    </recommendedName>
</protein>
<dbReference type="EMBL" id="GL732557">
    <property type="protein sequence ID" value="EFX78487.1"/>
    <property type="molecule type" value="Genomic_DNA"/>
</dbReference>
<dbReference type="Proteomes" id="UP000000305">
    <property type="component" value="Unassembled WGS sequence"/>
</dbReference>
<dbReference type="Gene3D" id="3.30.420.10">
    <property type="entry name" value="Ribonuclease H-like superfamily/Ribonuclease H"/>
    <property type="match status" value="1"/>
</dbReference>